<dbReference type="PROSITE" id="PS50206">
    <property type="entry name" value="RHODANESE_3"/>
    <property type="match status" value="1"/>
</dbReference>
<feature type="domain" description="Rhodanese" evidence="1">
    <location>
        <begin position="17"/>
        <end position="105"/>
    </location>
</feature>
<comment type="caution">
    <text evidence="2">The sequence shown here is derived from an EMBL/GenBank/DDBJ whole genome shotgun (WGS) entry which is preliminary data.</text>
</comment>
<name>A0A7C2AX78_9PSED</name>
<evidence type="ECO:0000313" key="2">
    <source>
        <dbReference type="EMBL" id="HEF25753.1"/>
    </source>
</evidence>
<reference evidence="2" key="1">
    <citation type="journal article" date="2020" name="mSystems">
        <title>Genome- and Community-Level Interaction Insights into Carbon Utilization and Element Cycling Functions of Hydrothermarchaeota in Hydrothermal Sediment.</title>
        <authorList>
            <person name="Zhou Z."/>
            <person name="Liu Y."/>
            <person name="Xu W."/>
            <person name="Pan J."/>
            <person name="Luo Z.H."/>
            <person name="Li M."/>
        </authorList>
    </citation>
    <scope>NUCLEOTIDE SEQUENCE [LARGE SCALE GENOMIC DNA]</scope>
    <source>
        <strain evidence="2">SpSt-200</strain>
    </source>
</reference>
<dbReference type="EMBL" id="DSIN01000018">
    <property type="protein sequence ID" value="HEF25753.1"/>
    <property type="molecule type" value="Genomic_DNA"/>
</dbReference>
<sequence length="107" mass="12041">MDELQIEPREVKAKLDRGEPLLLVDCREPHEYAICRLPGARLVPMGEVARHLELFAAADEVVVYCHHGIRSLNVAAWLRAQGIESVRSLAGGIERWAVEIDPAMPRY</sequence>
<dbReference type="SUPFAM" id="SSF52821">
    <property type="entry name" value="Rhodanese/Cell cycle control phosphatase"/>
    <property type="match status" value="1"/>
</dbReference>
<evidence type="ECO:0000259" key="1">
    <source>
        <dbReference type="PROSITE" id="PS50206"/>
    </source>
</evidence>
<dbReference type="InterPro" id="IPR050229">
    <property type="entry name" value="GlpE_sulfurtransferase"/>
</dbReference>
<accession>A0A7C2AX78</accession>
<dbReference type="InterPro" id="IPR001763">
    <property type="entry name" value="Rhodanese-like_dom"/>
</dbReference>
<dbReference type="Gene3D" id="3.40.250.10">
    <property type="entry name" value="Rhodanese-like domain"/>
    <property type="match status" value="1"/>
</dbReference>
<dbReference type="Pfam" id="PF00581">
    <property type="entry name" value="Rhodanese"/>
    <property type="match status" value="1"/>
</dbReference>
<gene>
    <name evidence="2" type="ORF">ENP23_08250</name>
</gene>
<dbReference type="PANTHER" id="PTHR43031">
    <property type="entry name" value="FAD-DEPENDENT OXIDOREDUCTASE"/>
    <property type="match status" value="1"/>
</dbReference>
<protein>
    <recommendedName>
        <fullName evidence="1">Rhodanese domain-containing protein</fullName>
    </recommendedName>
</protein>
<dbReference type="SMART" id="SM00450">
    <property type="entry name" value="RHOD"/>
    <property type="match status" value="1"/>
</dbReference>
<dbReference type="InterPro" id="IPR036873">
    <property type="entry name" value="Rhodanese-like_dom_sf"/>
</dbReference>
<organism evidence="2">
    <name type="scientific">Pseudomonas graminis</name>
    <dbReference type="NCBI Taxonomy" id="158627"/>
    <lineage>
        <taxon>Bacteria</taxon>
        <taxon>Pseudomonadati</taxon>
        <taxon>Pseudomonadota</taxon>
        <taxon>Gammaproteobacteria</taxon>
        <taxon>Pseudomonadales</taxon>
        <taxon>Pseudomonadaceae</taxon>
        <taxon>Pseudomonas</taxon>
    </lineage>
</organism>
<dbReference type="PANTHER" id="PTHR43031:SF17">
    <property type="entry name" value="SULFURTRANSFERASE YTWF-RELATED"/>
    <property type="match status" value="1"/>
</dbReference>
<proteinExistence type="predicted"/>
<dbReference type="AlphaFoldDB" id="A0A7C2AX78"/>